<keyword evidence="4 11" id="KW-0808">Transferase</keyword>
<dbReference type="AlphaFoldDB" id="M0NB41"/>
<feature type="transmembrane region" description="Helical" evidence="9">
    <location>
        <begin position="411"/>
        <end position="433"/>
    </location>
</feature>
<keyword evidence="2" id="KW-1003">Cell membrane</keyword>
<dbReference type="InterPro" id="IPR050297">
    <property type="entry name" value="LipidA_mod_glycosyltrf_83"/>
</dbReference>
<dbReference type="GO" id="GO:0008610">
    <property type="term" value="P:lipid biosynthetic process"/>
    <property type="evidence" value="ECO:0007669"/>
    <property type="project" value="UniProtKB-ARBA"/>
</dbReference>
<evidence type="ECO:0000256" key="5">
    <source>
        <dbReference type="ARBA" id="ARBA00022692"/>
    </source>
</evidence>
<feature type="transmembrane region" description="Helical" evidence="9">
    <location>
        <begin position="197"/>
        <end position="216"/>
    </location>
</feature>
<feature type="domain" description="Glycosyltransferase RgtA/B/C/D-like" evidence="10">
    <location>
        <begin position="51"/>
        <end position="208"/>
    </location>
</feature>
<comment type="caution">
    <text evidence="11">The sequence shown here is derived from an EMBL/GenBank/DDBJ whole genome shotgun (WGS) entry which is preliminary data.</text>
</comment>
<feature type="transmembrane region" description="Helical" evidence="9">
    <location>
        <begin position="341"/>
        <end position="360"/>
    </location>
</feature>
<organism evidence="11 12">
    <name type="scientific">Halococcus thailandensis JCM 13552</name>
    <dbReference type="NCBI Taxonomy" id="1227457"/>
    <lineage>
        <taxon>Archaea</taxon>
        <taxon>Methanobacteriati</taxon>
        <taxon>Methanobacteriota</taxon>
        <taxon>Stenosarchaea group</taxon>
        <taxon>Halobacteria</taxon>
        <taxon>Halobacteriales</taxon>
        <taxon>Halococcaceae</taxon>
        <taxon>Halococcus</taxon>
    </lineage>
</organism>
<proteinExistence type="predicted"/>
<evidence type="ECO:0000256" key="1">
    <source>
        <dbReference type="ARBA" id="ARBA00004651"/>
    </source>
</evidence>
<evidence type="ECO:0000259" key="10">
    <source>
        <dbReference type="Pfam" id="PF13231"/>
    </source>
</evidence>
<keyword evidence="6 9" id="KW-1133">Transmembrane helix</keyword>
<feature type="transmembrane region" description="Helical" evidence="9">
    <location>
        <begin position="312"/>
        <end position="329"/>
    </location>
</feature>
<dbReference type="GO" id="GO:0016763">
    <property type="term" value="F:pentosyltransferase activity"/>
    <property type="evidence" value="ECO:0007669"/>
    <property type="project" value="TreeGrafter"/>
</dbReference>
<evidence type="ECO:0000256" key="2">
    <source>
        <dbReference type="ARBA" id="ARBA00022475"/>
    </source>
</evidence>
<keyword evidence="5 9" id="KW-0812">Transmembrane</keyword>
<dbReference type="PANTHER" id="PTHR33908">
    <property type="entry name" value="MANNOSYLTRANSFERASE YKCB-RELATED"/>
    <property type="match status" value="1"/>
</dbReference>
<evidence type="ECO:0000256" key="3">
    <source>
        <dbReference type="ARBA" id="ARBA00022676"/>
    </source>
</evidence>
<dbReference type="EMBL" id="AOMF01000141">
    <property type="protein sequence ID" value="EMA54319.1"/>
    <property type="molecule type" value="Genomic_DNA"/>
</dbReference>
<feature type="transmembrane region" description="Helical" evidence="9">
    <location>
        <begin position="157"/>
        <end position="185"/>
    </location>
</feature>
<evidence type="ECO:0000256" key="9">
    <source>
        <dbReference type="SAM" id="Phobius"/>
    </source>
</evidence>
<gene>
    <name evidence="11" type="ORF">C451_06710</name>
</gene>
<dbReference type="InterPro" id="IPR038731">
    <property type="entry name" value="RgtA/B/C-like"/>
</dbReference>
<evidence type="ECO:0000256" key="8">
    <source>
        <dbReference type="SAM" id="MobiDB-lite"/>
    </source>
</evidence>
<evidence type="ECO:0000313" key="12">
    <source>
        <dbReference type="Proteomes" id="UP000011680"/>
    </source>
</evidence>
<evidence type="ECO:0000313" key="11">
    <source>
        <dbReference type="EMBL" id="EMA54319.1"/>
    </source>
</evidence>
<dbReference type="PANTHER" id="PTHR33908:SF11">
    <property type="entry name" value="MEMBRANE PROTEIN"/>
    <property type="match status" value="1"/>
</dbReference>
<evidence type="ECO:0000256" key="4">
    <source>
        <dbReference type="ARBA" id="ARBA00022679"/>
    </source>
</evidence>
<reference evidence="11 12" key="1">
    <citation type="journal article" date="2014" name="PLoS Genet.">
        <title>Phylogenetically driven sequencing of extremely halophilic archaea reveals strategies for static and dynamic osmo-response.</title>
        <authorList>
            <person name="Becker E.A."/>
            <person name="Seitzer P.M."/>
            <person name="Tritt A."/>
            <person name="Larsen D."/>
            <person name="Krusor M."/>
            <person name="Yao A.I."/>
            <person name="Wu D."/>
            <person name="Madern D."/>
            <person name="Eisen J.A."/>
            <person name="Darling A.E."/>
            <person name="Facciotti M.T."/>
        </authorList>
    </citation>
    <scope>NUCLEOTIDE SEQUENCE [LARGE SCALE GENOMIC DNA]</scope>
    <source>
        <strain evidence="11 12">JCM 13552</strain>
    </source>
</reference>
<dbReference type="eggNOG" id="arCOG00566">
    <property type="taxonomic scope" value="Archaea"/>
</dbReference>
<evidence type="ECO:0000256" key="6">
    <source>
        <dbReference type="ARBA" id="ARBA00022989"/>
    </source>
</evidence>
<sequence>MYVYYVNLGGSSLGTWDEGVYATAARTAVEQGYWLLPHLHWGTEFQPFLEKTPLAIWLEAVSMLLFGTTAFAARIPSATATVLTAALLYVFGRDLFDRISGVGAAMVFLTIPYLYAGMNGGREGGTDMLFVLFGTVMAYFIWRYVSTQDRRPALLYAATAAAVLAVLTKGFAFGAFVLVVAPLIVRHWRRFLTRPTAIAATGGIICIALWPMYTFAVAGPEFIDEILIEQVIGRAGSGSDPNALISGLSYPYLRRAPDSLDPWGYVLPFAIGVWAVRAVRSRMAVEGWQITWLVWWGASVGVLFTFTGDHPWYLIPAYVPMSLIVGYLGGAAVNGARSAQVAVVGALGTVILISARTPRIGVLPDVLANTAGVYPGSSKGLLFAIAVTLLIGAILVASWDQLRSSLFSERWARAGGAVLILVVVMLLVTPPAVGTSNWDRTQAEHGAALDARIPSNAPIYVQSELRSGRPLFALDFYSSAHPLALAGADELRNNETIRYALVNSQMVDTLERPHKVVLTTHYHEGTNAANVSAVIFTSSSTRHAQSVRASTRKSVSDNNGFENQLLDSTL</sequence>
<dbReference type="Proteomes" id="UP000011680">
    <property type="component" value="Unassembled WGS sequence"/>
</dbReference>
<protein>
    <submittedName>
        <fullName evidence="11">Glycosyl transferase family protein</fullName>
    </submittedName>
</protein>
<feature type="transmembrane region" description="Helical" evidence="9">
    <location>
        <begin position="380"/>
        <end position="399"/>
    </location>
</feature>
<dbReference type="PATRIC" id="fig|1227457.3.peg.1196"/>
<name>M0NB41_9EURY</name>
<feature type="transmembrane region" description="Helical" evidence="9">
    <location>
        <begin position="287"/>
        <end position="306"/>
    </location>
</feature>
<feature type="transmembrane region" description="Helical" evidence="9">
    <location>
        <begin position="128"/>
        <end position="145"/>
    </location>
</feature>
<keyword evidence="12" id="KW-1185">Reference proteome</keyword>
<accession>M0NB41</accession>
<dbReference type="Pfam" id="PF13231">
    <property type="entry name" value="PMT_2"/>
    <property type="match status" value="1"/>
</dbReference>
<dbReference type="GO" id="GO:0005886">
    <property type="term" value="C:plasma membrane"/>
    <property type="evidence" value="ECO:0007669"/>
    <property type="project" value="UniProtKB-SubCell"/>
</dbReference>
<comment type="subcellular location">
    <subcellularLocation>
        <location evidence="1">Cell membrane</location>
        <topology evidence="1">Multi-pass membrane protein</topology>
    </subcellularLocation>
</comment>
<keyword evidence="7 9" id="KW-0472">Membrane</keyword>
<evidence type="ECO:0000256" key="7">
    <source>
        <dbReference type="ARBA" id="ARBA00023136"/>
    </source>
</evidence>
<feature type="region of interest" description="Disordered" evidence="8">
    <location>
        <begin position="546"/>
        <end position="570"/>
    </location>
</feature>
<feature type="transmembrane region" description="Helical" evidence="9">
    <location>
        <begin position="95"/>
        <end position="116"/>
    </location>
</feature>
<keyword evidence="3" id="KW-0328">Glycosyltransferase</keyword>